<evidence type="ECO:0000256" key="2">
    <source>
        <dbReference type="ARBA" id="ARBA00022737"/>
    </source>
</evidence>
<dbReference type="SMART" id="SM00320">
    <property type="entry name" value="WD40"/>
    <property type="match status" value="4"/>
</dbReference>
<reference evidence="4" key="1">
    <citation type="submission" date="2022-10" db="EMBL/GenBank/DDBJ databases">
        <title>Novel sulphate-reducing endosymbionts in the free-living metamonad Anaeramoeba.</title>
        <authorList>
            <person name="Jerlstrom-Hultqvist J."/>
            <person name="Cepicka I."/>
            <person name="Gallot-Lavallee L."/>
            <person name="Salas-Leiva D."/>
            <person name="Curtis B.A."/>
            <person name="Zahonova K."/>
            <person name="Pipaliya S."/>
            <person name="Dacks J."/>
            <person name="Roger A.J."/>
        </authorList>
    </citation>
    <scope>NUCLEOTIDE SEQUENCE</scope>
    <source>
        <strain evidence="4">BMAN</strain>
    </source>
</reference>
<name>A0A9Q0RAN7_ANAIG</name>
<feature type="repeat" description="WD" evidence="3">
    <location>
        <begin position="92"/>
        <end position="133"/>
    </location>
</feature>
<dbReference type="PRINTS" id="PR00320">
    <property type="entry name" value="GPROTEINBRPT"/>
</dbReference>
<comment type="caution">
    <text evidence="4">The sequence shown here is derived from an EMBL/GenBank/DDBJ whole genome shotgun (WGS) entry which is preliminary data.</text>
</comment>
<dbReference type="AlphaFoldDB" id="A0A9Q0RAN7"/>
<dbReference type="InterPro" id="IPR015943">
    <property type="entry name" value="WD40/YVTN_repeat-like_dom_sf"/>
</dbReference>
<keyword evidence="2" id="KW-0677">Repeat</keyword>
<dbReference type="OMA" id="WDSTLHI"/>
<evidence type="ECO:0000256" key="3">
    <source>
        <dbReference type="PROSITE-ProRule" id="PRU00221"/>
    </source>
</evidence>
<organism evidence="4 5">
    <name type="scientific">Anaeramoeba ignava</name>
    <name type="common">Anaerobic marine amoeba</name>
    <dbReference type="NCBI Taxonomy" id="1746090"/>
    <lineage>
        <taxon>Eukaryota</taxon>
        <taxon>Metamonada</taxon>
        <taxon>Anaeramoebidae</taxon>
        <taxon>Anaeramoeba</taxon>
    </lineage>
</organism>
<evidence type="ECO:0000256" key="1">
    <source>
        <dbReference type="ARBA" id="ARBA00022574"/>
    </source>
</evidence>
<dbReference type="InterPro" id="IPR036322">
    <property type="entry name" value="WD40_repeat_dom_sf"/>
</dbReference>
<dbReference type="Proteomes" id="UP001149090">
    <property type="component" value="Unassembled WGS sequence"/>
</dbReference>
<accession>A0A9Q0RAN7</accession>
<feature type="repeat" description="WD" evidence="3">
    <location>
        <begin position="238"/>
        <end position="272"/>
    </location>
</feature>
<dbReference type="OrthoDB" id="10262475at2759"/>
<evidence type="ECO:0000313" key="4">
    <source>
        <dbReference type="EMBL" id="KAJ5071894.1"/>
    </source>
</evidence>
<dbReference type="Pfam" id="PF00400">
    <property type="entry name" value="WD40"/>
    <property type="match status" value="3"/>
</dbReference>
<keyword evidence="1 3" id="KW-0853">WD repeat</keyword>
<dbReference type="PROSITE" id="PS50082">
    <property type="entry name" value="WD_REPEATS_2"/>
    <property type="match status" value="2"/>
</dbReference>
<dbReference type="EMBL" id="JAPDFW010000084">
    <property type="protein sequence ID" value="KAJ5071894.1"/>
    <property type="molecule type" value="Genomic_DNA"/>
</dbReference>
<dbReference type="SUPFAM" id="SSF50978">
    <property type="entry name" value="WD40 repeat-like"/>
    <property type="match status" value="1"/>
</dbReference>
<dbReference type="Gene3D" id="2.130.10.10">
    <property type="entry name" value="YVTN repeat-like/Quinoprotein amine dehydrogenase"/>
    <property type="match status" value="1"/>
</dbReference>
<gene>
    <name evidence="4" type="ORF">M0811_09793</name>
</gene>
<dbReference type="PROSITE" id="PS50294">
    <property type="entry name" value="WD_REPEATS_REGION"/>
    <property type="match status" value="1"/>
</dbReference>
<proteinExistence type="predicted"/>
<dbReference type="InterPro" id="IPR020472">
    <property type="entry name" value="WD40_PAC1"/>
</dbReference>
<sequence length="333" mass="37955">MQQSHTQNCLDSPPTDAISAVKFSPSNNDLLVSSWDKNVILYDVNKNQIRREFHNSSPVLDCNFLNSDKGIGGTLGGEINEYIFENQETIQIGKHQSAVRCTRSIDQENVFATGSWDKTVCIWDLRAKNFLTEKVDQPNKVYAMDSKGNYLVVGHAKRTINIYDIRNFQKPIQERESPLKHQTRYIACMPNGEGYAISSIEGRIGIEYFDPSPDIQEKQFAFKCHRKVVQDTTYVFPVNTIAFHSYWGTFASGGCDKTVYVWDISSRKRISQFPNFPTSISSIDINYTGSIMAIAASYTYEKGEIDHPPDAIYIKFLSEQDIRPRDLNQNKKI</sequence>
<protein>
    <submittedName>
        <fullName evidence="4">Mitotic checkpoint protein bub3</fullName>
    </submittedName>
</protein>
<dbReference type="InterPro" id="IPR001680">
    <property type="entry name" value="WD40_rpt"/>
</dbReference>
<dbReference type="PANTHER" id="PTHR10971">
    <property type="entry name" value="MRNA EXPORT FACTOR AND BUB3"/>
    <property type="match status" value="1"/>
</dbReference>
<keyword evidence="5" id="KW-1185">Reference proteome</keyword>
<evidence type="ECO:0000313" key="5">
    <source>
        <dbReference type="Proteomes" id="UP001149090"/>
    </source>
</evidence>